<feature type="transmembrane region" description="Helical" evidence="7">
    <location>
        <begin position="382"/>
        <end position="404"/>
    </location>
</feature>
<organism evidence="8 9">
    <name type="scientific">Candida maltosa (strain Xu316)</name>
    <name type="common">Yeast</name>
    <dbReference type="NCBI Taxonomy" id="1245528"/>
    <lineage>
        <taxon>Eukaryota</taxon>
        <taxon>Fungi</taxon>
        <taxon>Dikarya</taxon>
        <taxon>Ascomycota</taxon>
        <taxon>Saccharomycotina</taxon>
        <taxon>Pichiomycetes</taxon>
        <taxon>Debaryomycetaceae</taxon>
        <taxon>Candida/Lodderomyces clade</taxon>
        <taxon>Candida</taxon>
    </lineage>
</organism>
<evidence type="ECO:0000256" key="6">
    <source>
        <dbReference type="SAM" id="MobiDB-lite"/>
    </source>
</evidence>
<dbReference type="SUPFAM" id="SSF103473">
    <property type="entry name" value="MFS general substrate transporter"/>
    <property type="match status" value="1"/>
</dbReference>
<keyword evidence="9" id="KW-1185">Reference proteome</keyword>
<dbReference type="FunFam" id="1.20.1250.20:FF:000247">
    <property type="entry name" value="MFS general substrate transporter"/>
    <property type="match status" value="1"/>
</dbReference>
<feature type="transmembrane region" description="Helical" evidence="7">
    <location>
        <begin position="474"/>
        <end position="494"/>
    </location>
</feature>
<dbReference type="InterPro" id="IPR036259">
    <property type="entry name" value="MFS_trans_sf"/>
</dbReference>
<feature type="transmembrane region" description="Helical" evidence="7">
    <location>
        <begin position="506"/>
        <end position="527"/>
    </location>
</feature>
<keyword evidence="2" id="KW-0813">Transport</keyword>
<evidence type="ECO:0000256" key="5">
    <source>
        <dbReference type="ARBA" id="ARBA00023136"/>
    </source>
</evidence>
<dbReference type="HOGENOM" id="CLU_001265_2_2_1"/>
<name>M3JZ26_CANMX</name>
<accession>M3JZ26</accession>
<feature type="transmembrane region" description="Helical" evidence="7">
    <location>
        <begin position="204"/>
        <end position="223"/>
    </location>
</feature>
<evidence type="ECO:0000256" key="7">
    <source>
        <dbReference type="SAM" id="Phobius"/>
    </source>
</evidence>
<evidence type="ECO:0000256" key="2">
    <source>
        <dbReference type="ARBA" id="ARBA00022448"/>
    </source>
</evidence>
<feature type="transmembrane region" description="Helical" evidence="7">
    <location>
        <begin position="348"/>
        <end position="370"/>
    </location>
</feature>
<dbReference type="FunFam" id="1.20.1250.20:FF:000106">
    <property type="entry name" value="MFS transporter, putative"/>
    <property type="match status" value="1"/>
</dbReference>
<gene>
    <name evidence="8" type="ORF">G210_1900</name>
</gene>
<dbReference type="OrthoDB" id="1935484at2759"/>
<evidence type="ECO:0000313" key="8">
    <source>
        <dbReference type="EMBL" id="EMG47674.1"/>
    </source>
</evidence>
<comment type="subcellular location">
    <subcellularLocation>
        <location evidence="1">Membrane</location>
        <topology evidence="1">Multi-pass membrane protein</topology>
    </subcellularLocation>
</comment>
<dbReference type="EMBL" id="AOGT01001443">
    <property type="protein sequence ID" value="EMG47674.1"/>
    <property type="molecule type" value="Genomic_DNA"/>
</dbReference>
<dbReference type="PANTHER" id="PTHR43791">
    <property type="entry name" value="PERMEASE-RELATED"/>
    <property type="match status" value="1"/>
</dbReference>
<dbReference type="Pfam" id="PF07690">
    <property type="entry name" value="MFS_1"/>
    <property type="match status" value="1"/>
</dbReference>
<dbReference type="eggNOG" id="KOG2533">
    <property type="taxonomic scope" value="Eukaryota"/>
</dbReference>
<feature type="transmembrane region" description="Helical" evidence="7">
    <location>
        <begin position="410"/>
        <end position="431"/>
    </location>
</feature>
<dbReference type="AlphaFoldDB" id="M3JZ26"/>
<sequence>MSRPEITSNNNYDSSDAEKQAVTNHPSAHDNSATKNEGDVNITYLDSNTSVESDATLTNPFLDPLVEKHYRSLYEESHYESYKAFDPHFTWSKSEEDALVRKLNIRVALTSCLLFCGLQIDRGNLAQSVSDNLLNDLGMTTNDYNTGNTIFYVCFLVAEIPSQLISKALGPDIFIPIQMIAWSIVAMSQAALSGKTSFYITRALIGILEGGFIADLVLWLSYFFTSKELPVRLSWFWTTLSLVQILTALLAFAILRMRGVAGMEGWRWLFLLEGIITLFIGIAAFYLMVPSAVQTKNWMHKKGWFTEREEKIVVNRVLRDDPSKGTMHNRQAITPKALWKSLIDYNLWPIYIIGVVAYIGTGTFGAYFTLMNKQLGFSTFNTNLLTIPQNVIHIIFLLVITWFSERINERALVCVLAPLYSTPLIAVIRWWSGSGKEVWPTWVLNTLYLGQPYIHAICVSWVSRNSNHVRTRSVASAVYNMFVQLGSIIGSNIYRKDDLPLYHRGNMQLFVITLILIPILVLAKGYYMWQNKRRDDIWNKLTEEEKDDYRNNTTDEGSKRLDFRFAH</sequence>
<dbReference type="GO" id="GO:0022857">
    <property type="term" value="F:transmembrane transporter activity"/>
    <property type="evidence" value="ECO:0007669"/>
    <property type="project" value="InterPro"/>
</dbReference>
<reference evidence="8 9" key="1">
    <citation type="submission" date="2013-02" db="EMBL/GenBank/DDBJ databases">
        <title>Genome sequence of Candida maltosa Xu316, a potential industrial strain for xylitol and ethanol production.</title>
        <authorList>
            <person name="Yu J."/>
            <person name="Wang Q."/>
            <person name="Geng X."/>
            <person name="Bao W."/>
            <person name="He P."/>
            <person name="Cai J."/>
        </authorList>
    </citation>
    <scope>NUCLEOTIDE SEQUENCE [LARGE SCALE GENOMIC DNA]</scope>
    <source>
        <strain evidence="9">Xu316</strain>
    </source>
</reference>
<feature type="compositionally biased region" description="Polar residues" evidence="6">
    <location>
        <begin position="21"/>
        <end position="35"/>
    </location>
</feature>
<dbReference type="GO" id="GO:0016020">
    <property type="term" value="C:membrane"/>
    <property type="evidence" value="ECO:0007669"/>
    <property type="project" value="UniProtKB-SubCell"/>
</dbReference>
<feature type="compositionally biased region" description="Polar residues" evidence="6">
    <location>
        <begin position="1"/>
        <end position="14"/>
    </location>
</feature>
<evidence type="ECO:0000313" key="9">
    <source>
        <dbReference type="Proteomes" id="UP000011777"/>
    </source>
</evidence>
<dbReference type="OMA" id="CTWACIM"/>
<protein>
    <submittedName>
        <fullName evidence="8">Major facilitator superfamily transporter, putative (Allantoate permease, putative)</fullName>
    </submittedName>
</protein>
<evidence type="ECO:0000256" key="4">
    <source>
        <dbReference type="ARBA" id="ARBA00022989"/>
    </source>
</evidence>
<dbReference type="InterPro" id="IPR011701">
    <property type="entry name" value="MFS"/>
</dbReference>
<dbReference type="Proteomes" id="UP000011777">
    <property type="component" value="Unassembled WGS sequence"/>
</dbReference>
<keyword evidence="5 7" id="KW-0472">Membrane</keyword>
<keyword evidence="4 7" id="KW-1133">Transmembrane helix</keyword>
<dbReference type="Gene3D" id="1.20.1250.20">
    <property type="entry name" value="MFS general substrate transporter like domains"/>
    <property type="match status" value="2"/>
</dbReference>
<feature type="transmembrane region" description="Helical" evidence="7">
    <location>
        <begin position="268"/>
        <end position="289"/>
    </location>
</feature>
<keyword evidence="3 7" id="KW-0812">Transmembrane</keyword>
<dbReference type="STRING" id="1245528.M3JZ26"/>
<evidence type="ECO:0000256" key="1">
    <source>
        <dbReference type="ARBA" id="ARBA00004141"/>
    </source>
</evidence>
<dbReference type="PANTHER" id="PTHR43791:SF29">
    <property type="entry name" value="MAJOR FACILITATOR SUPERFAMILY (MFS) PROFILE DOMAIN-CONTAINING PROTEIN"/>
    <property type="match status" value="1"/>
</dbReference>
<comment type="caution">
    <text evidence="8">The sequence shown here is derived from an EMBL/GenBank/DDBJ whole genome shotgun (WGS) entry which is preliminary data.</text>
</comment>
<evidence type="ECO:0000256" key="3">
    <source>
        <dbReference type="ARBA" id="ARBA00022692"/>
    </source>
</evidence>
<feature type="region of interest" description="Disordered" evidence="6">
    <location>
        <begin position="1"/>
        <end position="39"/>
    </location>
</feature>
<proteinExistence type="predicted"/>
<feature type="transmembrane region" description="Helical" evidence="7">
    <location>
        <begin position="235"/>
        <end position="256"/>
    </location>
</feature>